<keyword evidence="3" id="KW-1185">Reference proteome</keyword>
<evidence type="ECO:0000313" key="2">
    <source>
        <dbReference type="EMBL" id="KAK5243274.1"/>
    </source>
</evidence>
<organism evidence="2 3">
    <name type="scientific">Cryomyces antarcticus</name>
    <dbReference type="NCBI Taxonomy" id="329879"/>
    <lineage>
        <taxon>Eukaryota</taxon>
        <taxon>Fungi</taxon>
        <taxon>Dikarya</taxon>
        <taxon>Ascomycota</taxon>
        <taxon>Pezizomycotina</taxon>
        <taxon>Dothideomycetes</taxon>
        <taxon>Dothideomycetes incertae sedis</taxon>
        <taxon>Cryomyces</taxon>
    </lineage>
</organism>
<accession>A0ABR0LUW5</accession>
<dbReference type="InterPro" id="IPR019487">
    <property type="entry name" value="RAM_signalling_pathway_SOG2"/>
</dbReference>
<feature type="compositionally biased region" description="Polar residues" evidence="1">
    <location>
        <begin position="1"/>
        <end position="38"/>
    </location>
</feature>
<sequence>MTSLSAATPRSGESFSTLSSANVSRSNTMQSTTMQSHMYDQPEEQQFERIFLRLQAACDLATDALPICRYTFDRSRDLSERAMQVHATRLWRAILEKCDNVITAVQTLKERLSRIKLKDPAARAERGFWQICTTFVKADLAEQAKHIGQDGLAIEHVKMLMRPIQKAVKEASIFISASPWAYLASTGPLVLGPPISLAASEASTPTPYAGVPGVGLHGASTGVHAAGAVALHRSASAAGSAYG</sequence>
<evidence type="ECO:0000313" key="3">
    <source>
        <dbReference type="Proteomes" id="UP001357485"/>
    </source>
</evidence>
<evidence type="ECO:0000256" key="1">
    <source>
        <dbReference type="SAM" id="MobiDB-lite"/>
    </source>
</evidence>
<protein>
    <submittedName>
        <fullName evidence="2">RAM signaling network component</fullName>
    </submittedName>
</protein>
<dbReference type="Pfam" id="PF10428">
    <property type="entry name" value="SOG2"/>
    <property type="match status" value="1"/>
</dbReference>
<feature type="non-terminal residue" evidence="2">
    <location>
        <position position="243"/>
    </location>
</feature>
<comment type="caution">
    <text evidence="2">The sequence shown here is derived from an EMBL/GenBank/DDBJ whole genome shotgun (WGS) entry which is preliminary data.</text>
</comment>
<dbReference type="EMBL" id="JAVRRA010010027">
    <property type="protein sequence ID" value="KAK5243274.1"/>
    <property type="molecule type" value="Genomic_DNA"/>
</dbReference>
<name>A0ABR0LUW5_9PEZI</name>
<dbReference type="Proteomes" id="UP001357485">
    <property type="component" value="Unassembled WGS sequence"/>
</dbReference>
<feature type="region of interest" description="Disordered" evidence="1">
    <location>
        <begin position="1"/>
        <end position="39"/>
    </location>
</feature>
<gene>
    <name evidence="2" type="primary">SOG2_2</name>
    <name evidence="2" type="ORF">LTR16_008017</name>
</gene>
<proteinExistence type="predicted"/>
<reference evidence="2 3" key="1">
    <citation type="submission" date="2023-08" db="EMBL/GenBank/DDBJ databases">
        <title>Black Yeasts Isolated from many extreme environments.</title>
        <authorList>
            <person name="Coleine C."/>
            <person name="Stajich J.E."/>
            <person name="Selbmann L."/>
        </authorList>
    </citation>
    <scope>NUCLEOTIDE SEQUENCE [LARGE SCALE GENOMIC DNA]</scope>
    <source>
        <strain evidence="2 3">CCFEE 536</strain>
    </source>
</reference>